<dbReference type="EMBL" id="KZ679009">
    <property type="protein sequence ID" value="PSS22142.1"/>
    <property type="molecule type" value="Genomic_DNA"/>
</dbReference>
<feature type="domain" description="DDHD" evidence="2">
    <location>
        <begin position="904"/>
        <end position="1109"/>
    </location>
</feature>
<dbReference type="PROSITE" id="PS51043">
    <property type="entry name" value="DDHD"/>
    <property type="match status" value="1"/>
</dbReference>
<dbReference type="RefSeq" id="XP_024722297.1">
    <property type="nucleotide sequence ID" value="XM_024861705.1"/>
</dbReference>
<reference evidence="3 4" key="1">
    <citation type="journal article" date="2018" name="New Phytol.">
        <title>Comparative genomics and transcriptomics depict ericoid mycorrhizal fungi as versatile saprotrophs and plant mutualists.</title>
        <authorList>
            <person name="Martino E."/>
            <person name="Morin E."/>
            <person name="Grelet G.A."/>
            <person name="Kuo A."/>
            <person name="Kohler A."/>
            <person name="Daghino S."/>
            <person name="Barry K.W."/>
            <person name="Cichocki N."/>
            <person name="Clum A."/>
            <person name="Dockter R.B."/>
            <person name="Hainaut M."/>
            <person name="Kuo R.C."/>
            <person name="LaButti K."/>
            <person name="Lindahl B.D."/>
            <person name="Lindquist E.A."/>
            <person name="Lipzen A."/>
            <person name="Khouja H.R."/>
            <person name="Magnuson J."/>
            <person name="Murat C."/>
            <person name="Ohm R.A."/>
            <person name="Singer S.W."/>
            <person name="Spatafora J.W."/>
            <person name="Wang M."/>
            <person name="Veneault-Fourrey C."/>
            <person name="Henrissat B."/>
            <person name="Grigoriev I.V."/>
            <person name="Martin F.M."/>
            <person name="Perotto S."/>
        </authorList>
    </citation>
    <scope>NUCLEOTIDE SEQUENCE [LARGE SCALE GENOMIC DNA]</scope>
    <source>
        <strain evidence="3 4">ATCC 22711</strain>
    </source>
</reference>
<dbReference type="STRING" id="857342.A0A2T3B5W2"/>
<dbReference type="InterPro" id="IPR004177">
    <property type="entry name" value="DDHD_dom"/>
</dbReference>
<dbReference type="InParanoid" id="A0A2T3B5W2"/>
<dbReference type="Pfam" id="PF02862">
    <property type="entry name" value="DDHD"/>
    <property type="match status" value="2"/>
</dbReference>
<dbReference type="GeneID" id="36569786"/>
<keyword evidence="4" id="KW-1185">Reference proteome</keyword>
<proteinExistence type="predicted"/>
<evidence type="ECO:0000256" key="1">
    <source>
        <dbReference type="SAM" id="MobiDB-lite"/>
    </source>
</evidence>
<dbReference type="GO" id="GO:0046872">
    <property type="term" value="F:metal ion binding"/>
    <property type="evidence" value="ECO:0007669"/>
    <property type="project" value="InterPro"/>
</dbReference>
<dbReference type="GO" id="GO:0005737">
    <property type="term" value="C:cytoplasm"/>
    <property type="evidence" value="ECO:0007669"/>
    <property type="project" value="TreeGrafter"/>
</dbReference>
<feature type="compositionally biased region" description="Basic and acidic residues" evidence="1">
    <location>
        <begin position="138"/>
        <end position="155"/>
    </location>
</feature>
<dbReference type="GO" id="GO:0004620">
    <property type="term" value="F:phospholipase activity"/>
    <property type="evidence" value="ECO:0007669"/>
    <property type="project" value="TreeGrafter"/>
</dbReference>
<gene>
    <name evidence="3" type="ORF">M430DRAFT_118339</name>
</gene>
<dbReference type="SMART" id="SM01127">
    <property type="entry name" value="DDHD"/>
    <property type="match status" value="1"/>
</dbReference>
<protein>
    <recommendedName>
        <fullName evidence="2">DDHD domain-containing protein</fullName>
    </recommendedName>
</protein>
<evidence type="ECO:0000313" key="4">
    <source>
        <dbReference type="Proteomes" id="UP000241818"/>
    </source>
</evidence>
<feature type="region of interest" description="Disordered" evidence="1">
    <location>
        <begin position="48"/>
        <end position="68"/>
    </location>
</feature>
<feature type="compositionally biased region" description="Polar residues" evidence="1">
    <location>
        <begin position="384"/>
        <end position="393"/>
    </location>
</feature>
<dbReference type="OrthoDB" id="69269at2759"/>
<dbReference type="FunCoup" id="A0A2T3B5W2">
    <property type="interactions" value="3"/>
</dbReference>
<feature type="region of interest" description="Disordered" evidence="1">
    <location>
        <begin position="82"/>
        <end position="468"/>
    </location>
</feature>
<sequence>MSETPHTYGPTCRLAKTVSFSGSKGDDDMPELRAQYFYSSALSIDDPLSVVPTGNSEATKYPPRPFSAYDNDALEEAWVGLASEKDRKNHNRSKSPKSGWKRFTERHNSTAGISIQKNNKRNSPKASPTAAALVIPSRAKDGEIDSQREDSDRFRNMSGASLCPIDPRPEDEQPDSIDPTPDTFLGTSNGNDETDYQTGRKIPGNQVIQRKPEYEGSSPSPHSAHRHHVTFNTQIPTRCSEGVNSPRIENRDYSEGGPTLHDKSENSAYQNQAYPDEGEGEAKKQIARKPLAGHTSLDLDTEGVQGDAASGGYSGKLFHQSSERDTGQSPSTEPSLSELNRRVGNKSENQQLKNRHGFESHSSHASVPEGKSRLLKGNEPGATSLLSDLTNLPAQGGEAGLAGSPFAKLPSHEESSQRTSSTRDGGDQRPLNDGPSNLPESSRGVHERDSTETETVQDLGCKAHKKTNKQAEVPVGISRLHLVKLPALQMVPIYWSPIHELGLVVRGTWFYKDTMYPVEPAVANQLEMGYRELRPWSRTWNDELNSAIEVGALGEEKISYRLWPKEEDQKAPPYNMSEHIISADPYCAARCFHGDAAAEGKIDSDESDKSTSTKTITKKYPNSHVIYKDAENAFILKPNLQPSAYYGRRPLQKIRKGTTVGIHVVRGFNWKAWEKAHPPKKSNNAAKAQEKIPVSGDADAGKRSVCAACRSQEERPQVRNLVLVIHGIGQKLSERIESFHFTHAINSFRRSVNVELGHESVQSVLRDDFGGIMILPVNWRSSLSFEDGGPMREGDEGHAEAHFSLKDITPDTIPAVRNLISDVMLDIPFYMSHHKPKMIQAVIREANRVYRLWCKNNPGFHNEGHVHILAHSLGSAMAVEILSKQPTFVPRADLDERKINPKHFDFDTKNLFLVGSPAGFFLLLEKGNLTPRLGRNKPGADYVDSNDKTLTGSAGTFGCLAVDNIYNVMDYNDPIAYRLNATVDPQFAAGLKNAQVPSATTGFFGSIGNAVKSLTPGLSSPADLVVGQVAKPPAMARLPSQLELEVHDFTREEIAEKKFYLLNDNGQVDWFLSSGGGPLDIQYLNMLGAHSSYWTSQDFIRMLVIELGRKQGKHHTLPNMRAVKAGHRS</sequence>
<name>A0A2T3B5W2_AMORE</name>
<accession>A0A2T3B5W2</accession>
<feature type="compositionally biased region" description="Basic and acidic residues" evidence="1">
    <location>
        <begin position="248"/>
        <end position="265"/>
    </location>
</feature>
<dbReference type="PANTHER" id="PTHR23509">
    <property type="entry name" value="PA-PL1 PHOSPHOLIPASE FAMILY"/>
    <property type="match status" value="1"/>
</dbReference>
<evidence type="ECO:0000313" key="3">
    <source>
        <dbReference type="EMBL" id="PSS22142.1"/>
    </source>
</evidence>
<feature type="compositionally biased region" description="Polar residues" evidence="1">
    <location>
        <begin position="327"/>
        <end position="338"/>
    </location>
</feature>
<organism evidence="3 4">
    <name type="scientific">Amorphotheca resinae ATCC 22711</name>
    <dbReference type="NCBI Taxonomy" id="857342"/>
    <lineage>
        <taxon>Eukaryota</taxon>
        <taxon>Fungi</taxon>
        <taxon>Dikarya</taxon>
        <taxon>Ascomycota</taxon>
        <taxon>Pezizomycotina</taxon>
        <taxon>Leotiomycetes</taxon>
        <taxon>Helotiales</taxon>
        <taxon>Amorphothecaceae</taxon>
        <taxon>Amorphotheca</taxon>
    </lineage>
</organism>
<dbReference type="PANTHER" id="PTHR23509:SF6">
    <property type="entry name" value="PHOSPHOLIPASE C1020.13C-RELATED"/>
    <property type="match status" value="1"/>
</dbReference>
<evidence type="ECO:0000259" key="2">
    <source>
        <dbReference type="PROSITE" id="PS51043"/>
    </source>
</evidence>
<dbReference type="Proteomes" id="UP000241818">
    <property type="component" value="Unassembled WGS sequence"/>
</dbReference>
<dbReference type="InterPro" id="IPR058055">
    <property type="entry name" value="PA-PLA1"/>
</dbReference>
<dbReference type="AlphaFoldDB" id="A0A2T3B5W2"/>
<feature type="region of interest" description="Disordered" evidence="1">
    <location>
        <begin position="676"/>
        <end position="698"/>
    </location>
</feature>